<evidence type="ECO:0000313" key="2">
    <source>
        <dbReference type="EMBL" id="GLR68900.1"/>
    </source>
</evidence>
<protein>
    <submittedName>
        <fullName evidence="2">Peptidoglycan-binding protein LysM</fullName>
    </submittedName>
</protein>
<dbReference type="CDD" id="cd00118">
    <property type="entry name" value="LysM"/>
    <property type="match status" value="1"/>
</dbReference>
<dbReference type="InterPro" id="IPR036779">
    <property type="entry name" value="LysM_dom_sf"/>
</dbReference>
<dbReference type="Gene3D" id="2.60.40.10">
    <property type="entry name" value="Immunoglobulins"/>
    <property type="match status" value="2"/>
</dbReference>
<dbReference type="InterPro" id="IPR018392">
    <property type="entry name" value="LysM"/>
</dbReference>
<dbReference type="Gene3D" id="3.10.350.10">
    <property type="entry name" value="LysM domain"/>
    <property type="match status" value="1"/>
</dbReference>
<dbReference type="InterPro" id="IPR052196">
    <property type="entry name" value="Bact_Kbp"/>
</dbReference>
<dbReference type="InterPro" id="IPR013783">
    <property type="entry name" value="Ig-like_fold"/>
</dbReference>
<dbReference type="Pfam" id="PF01476">
    <property type="entry name" value="LysM"/>
    <property type="match status" value="1"/>
</dbReference>
<dbReference type="EMBL" id="BSOS01000099">
    <property type="protein sequence ID" value="GLR68900.1"/>
    <property type="molecule type" value="Genomic_DNA"/>
</dbReference>
<keyword evidence="3" id="KW-1185">Reference proteome</keyword>
<organism evidence="2 3">
    <name type="scientific">Acidocella aquatica</name>
    <dbReference type="NCBI Taxonomy" id="1922313"/>
    <lineage>
        <taxon>Bacteria</taxon>
        <taxon>Pseudomonadati</taxon>
        <taxon>Pseudomonadota</taxon>
        <taxon>Alphaproteobacteria</taxon>
        <taxon>Acetobacterales</taxon>
        <taxon>Acidocellaceae</taxon>
        <taxon>Acidocella</taxon>
    </lineage>
</organism>
<gene>
    <name evidence="2" type="ORF">GCM10010909_35820</name>
</gene>
<sequence>MAEMTRKYGGIAALALLAGLAIGGLLYLSAKPQLQPTPPAPPPPPAVTVVAPTFDVVRVDAHGNAVLAGRAVPGAVVTIRSGDKIIGTATADAQGAFVLVPSAPLPPGAQEITLSETLPDGTKLAGQEVAAINVPVDGQGHALAVVSGPNGSVVMSGQGPAAGTLGMGTVDYDTDGHALFGGTAPPGAKVNVSLGGKQIGQAVAGADGRWHFISPTPAASGTITLLATGADGKVMPPVDVPFTLQTLPEAVAAGNVVIVPGDNLWTISQHVYGHGIMYTVIYTANANQIENPNLIYPGQKFTLPQPQKVP</sequence>
<reference evidence="3" key="1">
    <citation type="journal article" date="2019" name="Int. J. Syst. Evol. Microbiol.">
        <title>The Global Catalogue of Microorganisms (GCM) 10K type strain sequencing project: providing services to taxonomists for standard genome sequencing and annotation.</title>
        <authorList>
            <consortium name="The Broad Institute Genomics Platform"/>
            <consortium name="The Broad Institute Genome Sequencing Center for Infectious Disease"/>
            <person name="Wu L."/>
            <person name="Ma J."/>
        </authorList>
    </citation>
    <scope>NUCLEOTIDE SEQUENCE [LARGE SCALE GENOMIC DNA]</scope>
    <source>
        <strain evidence="3">NBRC 112502</strain>
    </source>
</reference>
<name>A0ABQ6AFV3_9PROT</name>
<evidence type="ECO:0000313" key="3">
    <source>
        <dbReference type="Proteomes" id="UP001156641"/>
    </source>
</evidence>
<accession>A0ABQ6AFV3</accession>
<dbReference type="PROSITE" id="PS51782">
    <property type="entry name" value="LYSM"/>
    <property type="match status" value="1"/>
</dbReference>
<proteinExistence type="predicted"/>
<dbReference type="RefSeq" id="WP_284259762.1">
    <property type="nucleotide sequence ID" value="NZ_BSOS01000099.1"/>
</dbReference>
<dbReference type="Proteomes" id="UP001156641">
    <property type="component" value="Unassembled WGS sequence"/>
</dbReference>
<evidence type="ECO:0000259" key="1">
    <source>
        <dbReference type="PROSITE" id="PS51782"/>
    </source>
</evidence>
<comment type="caution">
    <text evidence="2">The sequence shown here is derived from an EMBL/GenBank/DDBJ whole genome shotgun (WGS) entry which is preliminary data.</text>
</comment>
<dbReference type="PANTHER" id="PTHR34700:SF4">
    <property type="entry name" value="PHAGE-LIKE ELEMENT PBSX PROTEIN XKDP"/>
    <property type="match status" value="1"/>
</dbReference>
<dbReference type="InterPro" id="IPR041498">
    <property type="entry name" value="Big_6"/>
</dbReference>
<feature type="domain" description="LysM" evidence="1">
    <location>
        <begin position="254"/>
        <end position="303"/>
    </location>
</feature>
<dbReference type="PANTHER" id="PTHR34700">
    <property type="entry name" value="POTASSIUM BINDING PROTEIN KBP"/>
    <property type="match status" value="1"/>
</dbReference>
<dbReference type="Pfam" id="PF17936">
    <property type="entry name" value="Big_6"/>
    <property type="match status" value="1"/>
</dbReference>